<feature type="compositionally biased region" description="Basic and acidic residues" evidence="1">
    <location>
        <begin position="30"/>
        <end position="70"/>
    </location>
</feature>
<feature type="compositionally biased region" description="Basic and acidic residues" evidence="1">
    <location>
        <begin position="114"/>
        <end position="127"/>
    </location>
</feature>
<feature type="compositionally biased region" description="Basic residues" evidence="1">
    <location>
        <begin position="209"/>
        <end position="225"/>
    </location>
</feature>
<evidence type="ECO:0000313" key="3">
    <source>
        <dbReference type="Proteomes" id="UP000424527"/>
    </source>
</evidence>
<proteinExistence type="predicted"/>
<evidence type="ECO:0000256" key="1">
    <source>
        <dbReference type="SAM" id="MobiDB-lite"/>
    </source>
</evidence>
<feature type="compositionally biased region" description="Basic and acidic residues" evidence="1">
    <location>
        <begin position="83"/>
        <end position="93"/>
    </location>
</feature>
<protein>
    <submittedName>
        <fullName evidence="2">Uncharacterized protein</fullName>
    </submittedName>
</protein>
<dbReference type="EMBL" id="REGW02001518">
    <property type="protein sequence ID" value="KAE8277070.1"/>
    <property type="molecule type" value="Genomic_DNA"/>
</dbReference>
<keyword evidence="3" id="KW-1185">Reference proteome</keyword>
<sequence length="225" mass="25130">MTDVHRKSPARPQVINKKHSKGVVVVNSDRVQRPSKVDSERIRRPAKVDTERIRRPAKVDRCDRRDDAHGRDRRRPFESSAGTHEKSLVRDSTKNTSVSGSCPTHDKKNKRRAWKNDRRPTNREVVHAKISNKILSIGGSAGEVHSHALKRGRDEDRTPTAKRSRSAHDESTQACKTKIASVVKIPQPQAEEARASTAKKSHCAVACGSHRKGTQSSSSRRHSSP</sequence>
<name>A0A6G0HDG8_LARCR</name>
<dbReference type="AlphaFoldDB" id="A0A6G0HDG8"/>
<dbReference type="Proteomes" id="UP000424527">
    <property type="component" value="Unassembled WGS sequence"/>
</dbReference>
<reference evidence="2 3" key="1">
    <citation type="submission" date="2019-07" db="EMBL/GenBank/DDBJ databases">
        <title>Chromosome genome assembly for large yellow croaker.</title>
        <authorList>
            <person name="Xiao S."/>
        </authorList>
    </citation>
    <scope>NUCLEOTIDE SEQUENCE [LARGE SCALE GENOMIC DNA]</scope>
    <source>
        <strain evidence="2">JMULYC20181020</strain>
        <tissue evidence="2">Muscle</tissue>
    </source>
</reference>
<gene>
    <name evidence="2" type="ORF">D5F01_LYC25140</name>
</gene>
<evidence type="ECO:0000313" key="2">
    <source>
        <dbReference type="EMBL" id="KAE8277070.1"/>
    </source>
</evidence>
<comment type="caution">
    <text evidence="2">The sequence shown here is derived from an EMBL/GenBank/DDBJ whole genome shotgun (WGS) entry which is preliminary data.</text>
</comment>
<feature type="region of interest" description="Disordered" evidence="1">
    <location>
        <begin position="1"/>
        <end position="225"/>
    </location>
</feature>
<organism evidence="2 3">
    <name type="scientific">Larimichthys crocea</name>
    <name type="common">Large yellow croaker</name>
    <name type="synonym">Pseudosciaena crocea</name>
    <dbReference type="NCBI Taxonomy" id="215358"/>
    <lineage>
        <taxon>Eukaryota</taxon>
        <taxon>Metazoa</taxon>
        <taxon>Chordata</taxon>
        <taxon>Craniata</taxon>
        <taxon>Vertebrata</taxon>
        <taxon>Euteleostomi</taxon>
        <taxon>Actinopterygii</taxon>
        <taxon>Neopterygii</taxon>
        <taxon>Teleostei</taxon>
        <taxon>Neoteleostei</taxon>
        <taxon>Acanthomorphata</taxon>
        <taxon>Eupercaria</taxon>
        <taxon>Sciaenidae</taxon>
        <taxon>Larimichthys</taxon>
    </lineage>
</organism>
<accession>A0A6G0HDG8</accession>